<dbReference type="PANTHER" id="PTHR10057">
    <property type="entry name" value="PERIPHERAL-TYPE BENZODIAZEPINE RECEPTOR"/>
    <property type="match status" value="1"/>
</dbReference>
<evidence type="ECO:0000256" key="5">
    <source>
        <dbReference type="ARBA" id="ARBA00023136"/>
    </source>
</evidence>
<organism evidence="7 8">
    <name type="scientific">Trichodelitschia bisporula</name>
    <dbReference type="NCBI Taxonomy" id="703511"/>
    <lineage>
        <taxon>Eukaryota</taxon>
        <taxon>Fungi</taxon>
        <taxon>Dikarya</taxon>
        <taxon>Ascomycota</taxon>
        <taxon>Pezizomycotina</taxon>
        <taxon>Dothideomycetes</taxon>
        <taxon>Dothideomycetes incertae sedis</taxon>
        <taxon>Phaeotrichales</taxon>
        <taxon>Phaeotrichaceae</taxon>
        <taxon>Trichodelitschia</taxon>
    </lineage>
</organism>
<dbReference type="Proteomes" id="UP000799640">
    <property type="component" value="Unassembled WGS sequence"/>
</dbReference>
<comment type="subcellular location">
    <subcellularLocation>
        <location evidence="1">Membrane</location>
        <topology evidence="1">Multi-pass membrane protein</topology>
    </subcellularLocation>
</comment>
<evidence type="ECO:0000313" key="8">
    <source>
        <dbReference type="Proteomes" id="UP000799640"/>
    </source>
</evidence>
<sequence>MTSHIPSLTLPAFIFDSPAASILLPISIGTAIGYSTRPQDTKKKYLSLRQPPLNPPPWVFGPVWTALYATMGYAAYRAWSTGANSFNPATRDWALHGATLYTLQLGLNFAWMPLFFVAERPIEATIDVVALGGTTAYLAYVWSHVDGVAAWMLAPYLAWIGFATYLCAGCGYLNGWDFSKKSRAKNA</sequence>
<feature type="transmembrane region" description="Helical" evidence="6">
    <location>
        <begin position="12"/>
        <end position="36"/>
    </location>
</feature>
<accession>A0A6G1I6Q8</accession>
<dbReference type="GO" id="GO:0033013">
    <property type="term" value="P:tetrapyrrole metabolic process"/>
    <property type="evidence" value="ECO:0007669"/>
    <property type="project" value="UniProtKB-ARBA"/>
</dbReference>
<dbReference type="InterPro" id="IPR038330">
    <property type="entry name" value="TspO/MBR-related_sf"/>
</dbReference>
<dbReference type="GO" id="GO:0005741">
    <property type="term" value="C:mitochondrial outer membrane"/>
    <property type="evidence" value="ECO:0007669"/>
    <property type="project" value="TreeGrafter"/>
</dbReference>
<feature type="transmembrane region" description="Helical" evidence="6">
    <location>
        <begin position="148"/>
        <end position="173"/>
    </location>
</feature>
<keyword evidence="4 6" id="KW-1133">Transmembrane helix</keyword>
<dbReference type="AlphaFoldDB" id="A0A6G1I6Q8"/>
<keyword evidence="5 6" id="KW-0472">Membrane</keyword>
<evidence type="ECO:0000256" key="3">
    <source>
        <dbReference type="ARBA" id="ARBA00022692"/>
    </source>
</evidence>
<evidence type="ECO:0000256" key="1">
    <source>
        <dbReference type="ARBA" id="ARBA00004141"/>
    </source>
</evidence>
<dbReference type="CDD" id="cd15904">
    <property type="entry name" value="TSPO_MBR"/>
    <property type="match status" value="1"/>
</dbReference>
<keyword evidence="8" id="KW-1185">Reference proteome</keyword>
<name>A0A6G1I6Q8_9PEZI</name>
<reference evidence="7" key="1">
    <citation type="journal article" date="2020" name="Stud. Mycol.">
        <title>101 Dothideomycetes genomes: a test case for predicting lifestyles and emergence of pathogens.</title>
        <authorList>
            <person name="Haridas S."/>
            <person name="Albert R."/>
            <person name="Binder M."/>
            <person name="Bloem J."/>
            <person name="Labutti K."/>
            <person name="Salamov A."/>
            <person name="Andreopoulos B."/>
            <person name="Baker S."/>
            <person name="Barry K."/>
            <person name="Bills G."/>
            <person name="Bluhm B."/>
            <person name="Cannon C."/>
            <person name="Castanera R."/>
            <person name="Culley D."/>
            <person name="Daum C."/>
            <person name="Ezra D."/>
            <person name="Gonzalez J."/>
            <person name="Henrissat B."/>
            <person name="Kuo A."/>
            <person name="Liang C."/>
            <person name="Lipzen A."/>
            <person name="Lutzoni F."/>
            <person name="Magnuson J."/>
            <person name="Mondo S."/>
            <person name="Nolan M."/>
            <person name="Ohm R."/>
            <person name="Pangilinan J."/>
            <person name="Park H.-J."/>
            <person name="Ramirez L."/>
            <person name="Alfaro M."/>
            <person name="Sun H."/>
            <person name="Tritt A."/>
            <person name="Yoshinaga Y."/>
            <person name="Zwiers L.-H."/>
            <person name="Turgeon B."/>
            <person name="Goodwin S."/>
            <person name="Spatafora J."/>
            <person name="Crous P."/>
            <person name="Grigoriev I."/>
        </authorList>
    </citation>
    <scope>NUCLEOTIDE SEQUENCE</scope>
    <source>
        <strain evidence="7">CBS 262.69</strain>
    </source>
</reference>
<dbReference type="OrthoDB" id="8841220at2759"/>
<gene>
    <name evidence="7" type="ORF">EJ06DRAFT_505477</name>
</gene>
<dbReference type="InterPro" id="IPR004307">
    <property type="entry name" value="TspO_MBR"/>
</dbReference>
<dbReference type="Pfam" id="PF03073">
    <property type="entry name" value="TspO_MBR"/>
    <property type="match status" value="1"/>
</dbReference>
<protein>
    <submittedName>
        <fullName evidence="7">TspO/MBR-related protein</fullName>
    </submittedName>
</protein>
<comment type="similarity">
    <text evidence="2">Belongs to the TspO/BZRP family.</text>
</comment>
<keyword evidence="3 6" id="KW-0812">Transmembrane</keyword>
<proteinExistence type="inferred from homology"/>
<dbReference type="Gene3D" id="1.20.1260.100">
    <property type="entry name" value="TspO/MBR protein"/>
    <property type="match status" value="1"/>
</dbReference>
<dbReference type="EMBL" id="ML996689">
    <property type="protein sequence ID" value="KAF2403993.1"/>
    <property type="molecule type" value="Genomic_DNA"/>
</dbReference>
<evidence type="ECO:0000256" key="2">
    <source>
        <dbReference type="ARBA" id="ARBA00007524"/>
    </source>
</evidence>
<evidence type="ECO:0000256" key="6">
    <source>
        <dbReference type="SAM" id="Phobius"/>
    </source>
</evidence>
<feature type="transmembrane region" description="Helical" evidence="6">
    <location>
        <begin position="57"/>
        <end position="79"/>
    </location>
</feature>
<evidence type="ECO:0000313" key="7">
    <source>
        <dbReference type="EMBL" id="KAF2403993.1"/>
    </source>
</evidence>
<dbReference type="FunFam" id="1.20.1260.100:FF:000001">
    <property type="entry name" value="translocator protein 2"/>
    <property type="match status" value="1"/>
</dbReference>
<feature type="transmembrane region" description="Helical" evidence="6">
    <location>
        <begin position="124"/>
        <end position="142"/>
    </location>
</feature>
<dbReference type="PANTHER" id="PTHR10057:SF0">
    <property type="entry name" value="TRANSLOCATOR PROTEIN"/>
    <property type="match status" value="1"/>
</dbReference>
<evidence type="ECO:0000256" key="4">
    <source>
        <dbReference type="ARBA" id="ARBA00022989"/>
    </source>
</evidence>
<feature type="transmembrane region" description="Helical" evidence="6">
    <location>
        <begin position="99"/>
        <end position="117"/>
    </location>
</feature>